<accession>A0AAD7G1Q3</accession>
<feature type="transmembrane region" description="Helical" evidence="1">
    <location>
        <begin position="168"/>
        <end position="188"/>
    </location>
</feature>
<evidence type="ECO:0000313" key="2">
    <source>
        <dbReference type="EMBL" id="KAJ7650022.1"/>
    </source>
</evidence>
<feature type="transmembrane region" description="Helical" evidence="1">
    <location>
        <begin position="33"/>
        <end position="53"/>
    </location>
</feature>
<evidence type="ECO:0000256" key="1">
    <source>
        <dbReference type="SAM" id="Phobius"/>
    </source>
</evidence>
<dbReference type="AlphaFoldDB" id="A0AAD7G1Q3"/>
<sequence length="246" mass="27554">IAGFDLASLEEVEGVFTATVALARLLKRKTGVVWTKLAISLLILSGMLALDALQFGEPGFLLAVLHCLPAEVLFAKHYSLQTYRRFVLHSSKSSPPPILVSLLDVSLLDVVHAVALDRSLASLFILALPRSLRRIVSPRPASYTRKKKLFKRQRLKARLAREAASRSWYNIFVDAFLLALPTVLVLPFDVPCVDIVYGLFLNGTMIDLMARNIPGVWPVLLIIFPPPAYRVRRAKERYKRGKKKLP</sequence>
<keyword evidence="3" id="KW-1185">Reference proteome</keyword>
<organism evidence="2 3">
    <name type="scientific">Roridomyces roridus</name>
    <dbReference type="NCBI Taxonomy" id="1738132"/>
    <lineage>
        <taxon>Eukaryota</taxon>
        <taxon>Fungi</taxon>
        <taxon>Dikarya</taxon>
        <taxon>Basidiomycota</taxon>
        <taxon>Agaricomycotina</taxon>
        <taxon>Agaricomycetes</taxon>
        <taxon>Agaricomycetidae</taxon>
        <taxon>Agaricales</taxon>
        <taxon>Marasmiineae</taxon>
        <taxon>Mycenaceae</taxon>
        <taxon>Roridomyces</taxon>
    </lineage>
</organism>
<comment type="caution">
    <text evidence="2">The sequence shown here is derived from an EMBL/GenBank/DDBJ whole genome shotgun (WGS) entry which is preliminary data.</text>
</comment>
<gene>
    <name evidence="2" type="ORF">FB45DRAFT_886662</name>
</gene>
<proteinExistence type="predicted"/>
<keyword evidence="1" id="KW-1133">Transmembrane helix</keyword>
<feature type="transmembrane region" description="Helical" evidence="1">
    <location>
        <begin position="208"/>
        <end position="229"/>
    </location>
</feature>
<feature type="transmembrane region" description="Helical" evidence="1">
    <location>
        <begin position="59"/>
        <end position="75"/>
    </location>
</feature>
<reference evidence="2" key="1">
    <citation type="submission" date="2023-03" db="EMBL/GenBank/DDBJ databases">
        <title>Massive genome expansion in bonnet fungi (Mycena s.s.) driven by repeated elements and novel gene families across ecological guilds.</title>
        <authorList>
            <consortium name="Lawrence Berkeley National Laboratory"/>
            <person name="Harder C.B."/>
            <person name="Miyauchi S."/>
            <person name="Viragh M."/>
            <person name="Kuo A."/>
            <person name="Thoen E."/>
            <person name="Andreopoulos B."/>
            <person name="Lu D."/>
            <person name="Skrede I."/>
            <person name="Drula E."/>
            <person name="Henrissat B."/>
            <person name="Morin E."/>
            <person name="Kohler A."/>
            <person name="Barry K."/>
            <person name="LaButti K."/>
            <person name="Morin E."/>
            <person name="Salamov A."/>
            <person name="Lipzen A."/>
            <person name="Mereny Z."/>
            <person name="Hegedus B."/>
            <person name="Baldrian P."/>
            <person name="Stursova M."/>
            <person name="Weitz H."/>
            <person name="Taylor A."/>
            <person name="Grigoriev I.V."/>
            <person name="Nagy L.G."/>
            <person name="Martin F."/>
            <person name="Kauserud H."/>
        </authorList>
    </citation>
    <scope>NUCLEOTIDE SEQUENCE</scope>
    <source>
        <strain evidence="2">9284</strain>
    </source>
</reference>
<evidence type="ECO:0000313" key="3">
    <source>
        <dbReference type="Proteomes" id="UP001221142"/>
    </source>
</evidence>
<name>A0AAD7G1Q3_9AGAR</name>
<keyword evidence="1" id="KW-0812">Transmembrane</keyword>
<keyword evidence="1" id="KW-0472">Membrane</keyword>
<feature type="non-terminal residue" evidence="2">
    <location>
        <position position="1"/>
    </location>
</feature>
<dbReference type="EMBL" id="JARKIF010000001">
    <property type="protein sequence ID" value="KAJ7650022.1"/>
    <property type="molecule type" value="Genomic_DNA"/>
</dbReference>
<protein>
    <submittedName>
        <fullName evidence="2">Uncharacterized protein</fullName>
    </submittedName>
</protein>
<dbReference type="Proteomes" id="UP001221142">
    <property type="component" value="Unassembled WGS sequence"/>
</dbReference>